<feature type="transmembrane region" description="Helical" evidence="1">
    <location>
        <begin position="204"/>
        <end position="221"/>
    </location>
</feature>
<feature type="transmembrane region" description="Helical" evidence="1">
    <location>
        <begin position="119"/>
        <end position="142"/>
    </location>
</feature>
<reference evidence="2 3" key="1">
    <citation type="submission" date="2024-03" db="EMBL/GenBank/DDBJ databases">
        <title>Whole genomes of four grape xylem sap localized bacterial endophytes.</title>
        <authorList>
            <person name="Kumar G."/>
            <person name="Savka M.A."/>
        </authorList>
    </citation>
    <scope>NUCLEOTIDE SEQUENCE [LARGE SCALE GENOMIC DNA]</scope>
    <source>
        <strain evidence="2 3">RIT_GXS8</strain>
    </source>
</reference>
<evidence type="ECO:0000313" key="3">
    <source>
        <dbReference type="Proteomes" id="UP001370299"/>
    </source>
</evidence>
<keyword evidence="1" id="KW-0472">Membrane</keyword>
<evidence type="ECO:0000313" key="2">
    <source>
        <dbReference type="EMBL" id="MEK0173116.1"/>
    </source>
</evidence>
<keyword evidence="3" id="KW-1185">Reference proteome</keyword>
<name>A0ABU8YF21_9MICO</name>
<comment type="caution">
    <text evidence="2">The sequence shown here is derived from an EMBL/GenBank/DDBJ whole genome shotgun (WGS) entry which is preliminary data.</text>
</comment>
<feature type="transmembrane region" description="Helical" evidence="1">
    <location>
        <begin position="151"/>
        <end position="168"/>
    </location>
</feature>
<organism evidence="2 3">
    <name type="scientific">Curtobacterium citreum</name>
    <dbReference type="NCBI Taxonomy" id="2036"/>
    <lineage>
        <taxon>Bacteria</taxon>
        <taxon>Bacillati</taxon>
        <taxon>Actinomycetota</taxon>
        <taxon>Actinomycetes</taxon>
        <taxon>Micrococcales</taxon>
        <taxon>Microbacteriaceae</taxon>
        <taxon>Curtobacterium</taxon>
    </lineage>
</organism>
<sequence>MSALDRVLVGVAVAVSPAAHRAARREQWLADVRDAHELDLSPTALAFGAFTTALFHRRAGHRSTWGDTMTALPTPVRSAPHTIRTIPVLVAFAVLSFVVSVGVLALLQRYNGLPEARPVFDMVGIGLAVVPGVAVATSVLLVSDVARRRRVLGAVAVFAVAAVWWAITNGSLNVPVYAPVQVGVIAAGLLAVWLVVLHRPGWTYSLLLLPVVAAILVFPLTEAANGTGIPYSVMALVSWAGQLVPFLVAVVGAVVASRFSTDAPAVVEAHGEALVDKTP</sequence>
<gene>
    <name evidence="2" type="ORF">WMN62_16700</name>
</gene>
<proteinExistence type="predicted"/>
<keyword evidence="1" id="KW-1133">Transmembrane helix</keyword>
<evidence type="ECO:0000256" key="1">
    <source>
        <dbReference type="SAM" id="Phobius"/>
    </source>
</evidence>
<feature type="transmembrane region" description="Helical" evidence="1">
    <location>
        <begin position="86"/>
        <end position="107"/>
    </location>
</feature>
<accession>A0ABU8YF21</accession>
<feature type="transmembrane region" description="Helical" evidence="1">
    <location>
        <begin position="233"/>
        <end position="256"/>
    </location>
</feature>
<keyword evidence="1" id="KW-0812">Transmembrane</keyword>
<protein>
    <submittedName>
        <fullName evidence="2">Uncharacterized protein</fullName>
    </submittedName>
</protein>
<dbReference type="Proteomes" id="UP001370299">
    <property type="component" value="Unassembled WGS sequence"/>
</dbReference>
<dbReference type="RefSeq" id="WP_340196184.1">
    <property type="nucleotide sequence ID" value="NZ_JBBKAP010000021.1"/>
</dbReference>
<dbReference type="EMBL" id="JBBLYY010000078">
    <property type="protein sequence ID" value="MEK0173116.1"/>
    <property type="molecule type" value="Genomic_DNA"/>
</dbReference>
<feature type="transmembrane region" description="Helical" evidence="1">
    <location>
        <begin position="174"/>
        <end position="197"/>
    </location>
</feature>